<evidence type="ECO:0000313" key="4">
    <source>
        <dbReference type="EMBL" id="GHI37942.1"/>
    </source>
</evidence>
<evidence type="ECO:0000256" key="1">
    <source>
        <dbReference type="SAM" id="MobiDB-lite"/>
    </source>
</evidence>
<evidence type="ECO:0000259" key="2">
    <source>
        <dbReference type="Pfam" id="PF08279"/>
    </source>
</evidence>
<dbReference type="EMBL" id="BNDY01000002">
    <property type="protein sequence ID" value="GHI37942.1"/>
    <property type="molecule type" value="Genomic_DNA"/>
</dbReference>
<dbReference type="PROSITE" id="PS52050">
    <property type="entry name" value="WYL"/>
    <property type="match status" value="1"/>
</dbReference>
<sequence length="267" mass="27949">MNRTERLYALVEELRAIAPRPRTVGWLAARFEVSPRTVQRDLQALMASGTPVRCEAGRRGGWFVDPAMTLPPVNLTSEEALAVAAALAGAESSTPFSSGAPGAMRKLAAALSADAASSVRDLASRIHLLPGRTSAGVLRIVELGVLERKSLRIRYADAAGRESSRLVEPGGLLCAEGGWYLVGWCRLREAGRGFRLDRIRAAELTDEGCVPRPLSLLDGVLAGRVGSPVSLSSLAGEGFPTPPLPAATPCGSAARPPGVKNPGAPPC</sequence>
<feature type="domain" description="Helix-turn-helix type 11" evidence="2">
    <location>
        <begin position="6"/>
        <end position="61"/>
    </location>
</feature>
<name>A0ABQ3QKX9_9ACTN</name>
<protein>
    <submittedName>
        <fullName evidence="4">Transcriptional regulator</fullName>
    </submittedName>
</protein>
<dbReference type="SUPFAM" id="SSF46785">
    <property type="entry name" value="Winged helix' DNA-binding domain"/>
    <property type="match status" value="1"/>
</dbReference>
<dbReference type="Pfam" id="PF08279">
    <property type="entry name" value="HTH_11"/>
    <property type="match status" value="1"/>
</dbReference>
<dbReference type="Gene3D" id="1.10.10.10">
    <property type="entry name" value="Winged helix-like DNA-binding domain superfamily/Winged helix DNA-binding domain"/>
    <property type="match status" value="1"/>
</dbReference>
<keyword evidence="5" id="KW-1185">Reference proteome</keyword>
<dbReference type="Pfam" id="PF13280">
    <property type="entry name" value="WYL"/>
    <property type="match status" value="1"/>
</dbReference>
<dbReference type="InterPro" id="IPR036388">
    <property type="entry name" value="WH-like_DNA-bd_sf"/>
</dbReference>
<dbReference type="InterPro" id="IPR026881">
    <property type="entry name" value="WYL_dom"/>
</dbReference>
<organism evidence="4 5">
    <name type="scientific">Streptomyces violascens</name>
    <dbReference type="NCBI Taxonomy" id="67381"/>
    <lineage>
        <taxon>Bacteria</taxon>
        <taxon>Bacillati</taxon>
        <taxon>Actinomycetota</taxon>
        <taxon>Actinomycetes</taxon>
        <taxon>Kitasatosporales</taxon>
        <taxon>Streptomycetaceae</taxon>
        <taxon>Streptomyces</taxon>
    </lineage>
</organism>
<comment type="caution">
    <text evidence="4">The sequence shown here is derived from an EMBL/GenBank/DDBJ whole genome shotgun (WGS) entry which is preliminary data.</text>
</comment>
<dbReference type="InterPro" id="IPR036390">
    <property type="entry name" value="WH_DNA-bd_sf"/>
</dbReference>
<reference evidence="4" key="1">
    <citation type="submission" date="2024-05" db="EMBL/GenBank/DDBJ databases">
        <title>Whole genome shotgun sequence of Streptomyces violascens NBRC 12920.</title>
        <authorList>
            <person name="Komaki H."/>
            <person name="Tamura T."/>
        </authorList>
    </citation>
    <scope>NUCLEOTIDE SEQUENCE</scope>
    <source>
        <strain evidence="4">NBRC 12920</strain>
    </source>
</reference>
<gene>
    <name evidence="4" type="ORF">Sviol_23500</name>
</gene>
<feature type="domain" description="WYL" evidence="3">
    <location>
        <begin position="137"/>
        <end position="203"/>
    </location>
</feature>
<dbReference type="PANTHER" id="PTHR34580">
    <property type="match status" value="1"/>
</dbReference>
<dbReference type="Proteomes" id="UP001050808">
    <property type="component" value="Unassembled WGS sequence"/>
</dbReference>
<proteinExistence type="predicted"/>
<dbReference type="InterPro" id="IPR051534">
    <property type="entry name" value="CBASS_pafABC_assoc_protein"/>
</dbReference>
<dbReference type="InterPro" id="IPR013196">
    <property type="entry name" value="HTH_11"/>
</dbReference>
<evidence type="ECO:0000259" key="3">
    <source>
        <dbReference type="Pfam" id="PF13280"/>
    </source>
</evidence>
<accession>A0ABQ3QKX9</accession>
<evidence type="ECO:0000313" key="5">
    <source>
        <dbReference type="Proteomes" id="UP001050808"/>
    </source>
</evidence>
<dbReference type="PANTHER" id="PTHR34580:SF3">
    <property type="entry name" value="PROTEIN PAFB"/>
    <property type="match status" value="1"/>
</dbReference>
<feature type="region of interest" description="Disordered" evidence="1">
    <location>
        <begin position="245"/>
        <end position="267"/>
    </location>
</feature>
<dbReference type="RefSeq" id="WP_189970546.1">
    <property type="nucleotide sequence ID" value="NZ_BMUA01000037.1"/>
</dbReference>